<reference evidence="2" key="1">
    <citation type="submission" date="2018-04" db="EMBL/GenBank/DDBJ databases">
        <title>Draft Genome Sequences of 10 Lactobacillus Species from 22 Commercial Probiotic Products.</title>
        <authorList>
            <person name="Gangiredla J."/>
            <person name="Barnaba T.J."/>
            <person name="Mammel M.K."/>
            <person name="Lacher D.W."/>
            <person name="Elkins C.A."/>
            <person name="Lampel K.A."/>
            <person name="Whitehouse C.A."/>
            <person name="Tartera C."/>
        </authorList>
    </citation>
    <scope>NUCLEOTIDE SEQUENCE [LARGE SCALE GENOMIC DNA]</scope>
    <source>
        <strain evidence="2">DS12_10</strain>
    </source>
</reference>
<organism evidence="1 2">
    <name type="scientific">Limosilactobacillus reuteri</name>
    <name type="common">Lactobacillus reuteri</name>
    <dbReference type="NCBI Taxonomy" id="1598"/>
    <lineage>
        <taxon>Bacteria</taxon>
        <taxon>Bacillati</taxon>
        <taxon>Bacillota</taxon>
        <taxon>Bacilli</taxon>
        <taxon>Lactobacillales</taxon>
        <taxon>Lactobacillaceae</taxon>
        <taxon>Limosilactobacillus</taxon>
    </lineage>
</organism>
<dbReference type="Pfam" id="PF14253">
    <property type="entry name" value="AbiH"/>
    <property type="match status" value="1"/>
</dbReference>
<proteinExistence type="predicted"/>
<accession>A0A2T5Q149</accession>
<sequence>MKKQILVVGNGFDLSCGLDSRYSDFFKQRFIDLFGEQKNHNQIRLKLNSGQSTDSWSGKKIDYFKANKCNWPKGITRWDCIFLFAEELLDDSETCQWQDVENIIFNVVSIVLWPNDKTKPFRSNLRFKKSLESETNKKTQFIQMVNSFAGAETDSLELKASNLLHDLNDFEKVFAKYIDKARNTANGYKGQASELLKILANWYSDKDNQLDVISFNYSLDIRFGEQLKSDGFALGSWTNIHGIASYYNKDAENYINRIQNTTGQLSAPIFGIDNHDILQDGFNNDLRLLFTKSYRLVNARIISMISDDICSAADTIIFYGHSLGRADYSYFETLFDDSDLYHSQTKLIFYYYEGNTPLENREQYTSDVVRLLTSYGQTLSNIHGENIVNKLVLEHRLKVLPYPEF</sequence>
<comment type="caution">
    <text evidence="1">The sequence shown here is derived from an EMBL/GenBank/DDBJ whole genome shotgun (WGS) entry which is preliminary data.</text>
</comment>
<dbReference type="Proteomes" id="UP000244083">
    <property type="component" value="Unassembled WGS sequence"/>
</dbReference>
<dbReference type="AlphaFoldDB" id="A0A2T5Q149"/>
<evidence type="ECO:0000313" key="1">
    <source>
        <dbReference type="EMBL" id="PTV00646.1"/>
    </source>
</evidence>
<dbReference type="EMBL" id="QAZN01000035">
    <property type="protein sequence ID" value="PTV00646.1"/>
    <property type="molecule type" value="Genomic_DNA"/>
</dbReference>
<dbReference type="InterPro" id="IPR025935">
    <property type="entry name" value="AbiH"/>
</dbReference>
<evidence type="ECO:0000313" key="2">
    <source>
        <dbReference type="Proteomes" id="UP000244083"/>
    </source>
</evidence>
<name>A0A2T5Q149_LIMRT</name>
<protein>
    <recommendedName>
        <fullName evidence="3">Bacteriophage abortive infection AbiH</fullName>
    </recommendedName>
</protein>
<evidence type="ECO:0008006" key="3">
    <source>
        <dbReference type="Google" id="ProtNLM"/>
    </source>
</evidence>
<gene>
    <name evidence="1" type="ORF">DB325_10225</name>
</gene>
<dbReference type="RefSeq" id="WP_107722274.1">
    <property type="nucleotide sequence ID" value="NZ_JAQOWD010000065.1"/>
</dbReference>